<dbReference type="PANTHER" id="PTHR20883:SF48">
    <property type="entry name" value="ECTOINE DIOXYGENASE"/>
    <property type="match status" value="1"/>
</dbReference>
<dbReference type="Pfam" id="PF05721">
    <property type="entry name" value="PhyH"/>
    <property type="match status" value="1"/>
</dbReference>
<organism evidence="1 2">
    <name type="scientific">Cohnella cellulosilytica</name>
    <dbReference type="NCBI Taxonomy" id="986710"/>
    <lineage>
        <taxon>Bacteria</taxon>
        <taxon>Bacillati</taxon>
        <taxon>Bacillota</taxon>
        <taxon>Bacilli</taxon>
        <taxon>Bacillales</taxon>
        <taxon>Paenibacillaceae</taxon>
        <taxon>Cohnella</taxon>
    </lineage>
</organism>
<name>A0ABW2F814_9BACL</name>
<dbReference type="SUPFAM" id="SSF51197">
    <property type="entry name" value="Clavaminate synthase-like"/>
    <property type="match status" value="1"/>
</dbReference>
<reference evidence="2" key="1">
    <citation type="journal article" date="2019" name="Int. J. Syst. Evol. Microbiol.">
        <title>The Global Catalogue of Microorganisms (GCM) 10K type strain sequencing project: providing services to taxonomists for standard genome sequencing and annotation.</title>
        <authorList>
            <consortium name="The Broad Institute Genomics Platform"/>
            <consortium name="The Broad Institute Genome Sequencing Center for Infectious Disease"/>
            <person name="Wu L."/>
            <person name="Ma J."/>
        </authorList>
    </citation>
    <scope>NUCLEOTIDE SEQUENCE [LARGE SCALE GENOMIC DNA]</scope>
    <source>
        <strain evidence="2">KCTC 12907</strain>
    </source>
</reference>
<proteinExistence type="predicted"/>
<evidence type="ECO:0000313" key="2">
    <source>
        <dbReference type="Proteomes" id="UP001596378"/>
    </source>
</evidence>
<keyword evidence="1" id="KW-0560">Oxidoreductase</keyword>
<keyword evidence="1" id="KW-0223">Dioxygenase</keyword>
<dbReference type="PANTHER" id="PTHR20883">
    <property type="entry name" value="PHYTANOYL-COA DIOXYGENASE DOMAIN CONTAINING 1"/>
    <property type="match status" value="1"/>
</dbReference>
<comment type="caution">
    <text evidence="1">The sequence shown here is derived from an EMBL/GenBank/DDBJ whole genome shotgun (WGS) entry which is preliminary data.</text>
</comment>
<sequence length="297" mass="33337">MMKAAHEAIARQSFKREETEMTNLNKVLPTEADIAFFERNGYWVAPQLIDEARLERLREHMERVYAGQFATGRAPYSGYWTPEQGNGLRKTDNSHWADPELRSLAVDPVIGEIGCRLMKAASIRLWHDQLLFKPGNPDRRAGGNVGWHQDYAYWQCAAEPSLVTAWVAFDDVSLDNGCMQVVPRSHRWGLVNVNDFFEQDMEKQRQGMAIPDGDAFEPVPLVMKAGQVSFHHALTIHGSGPNTTTNPRRSLAVHLMTGDTRYKAGTRGDGHMNVGLLGGRDGDLFAGENFPELFRAN</sequence>
<protein>
    <submittedName>
        <fullName evidence="1">Phytanoyl-CoA dioxygenase family protein</fullName>
    </submittedName>
</protein>
<dbReference type="Proteomes" id="UP001596378">
    <property type="component" value="Unassembled WGS sequence"/>
</dbReference>
<dbReference type="GO" id="GO:0051213">
    <property type="term" value="F:dioxygenase activity"/>
    <property type="evidence" value="ECO:0007669"/>
    <property type="project" value="UniProtKB-KW"/>
</dbReference>
<dbReference type="InterPro" id="IPR008775">
    <property type="entry name" value="Phytyl_CoA_dOase-like"/>
</dbReference>
<evidence type="ECO:0000313" key="1">
    <source>
        <dbReference type="EMBL" id="MFC7148194.1"/>
    </source>
</evidence>
<gene>
    <name evidence="1" type="ORF">ACFQMJ_06545</name>
</gene>
<keyword evidence="2" id="KW-1185">Reference proteome</keyword>
<dbReference type="EMBL" id="JBHTAI010000003">
    <property type="protein sequence ID" value="MFC7148194.1"/>
    <property type="molecule type" value="Genomic_DNA"/>
</dbReference>
<accession>A0ABW2F814</accession>
<dbReference type="Gene3D" id="2.60.120.620">
    <property type="entry name" value="q2cbj1_9rhob like domain"/>
    <property type="match status" value="1"/>
</dbReference>